<evidence type="ECO:0000313" key="1">
    <source>
        <dbReference type="EMBL" id="CAB4867561.1"/>
    </source>
</evidence>
<accession>A0A6J7DB80</accession>
<dbReference type="EMBL" id="CAFBLQ010000045">
    <property type="protein sequence ID" value="CAB4867561.1"/>
    <property type="molecule type" value="Genomic_DNA"/>
</dbReference>
<reference evidence="1" key="1">
    <citation type="submission" date="2020-05" db="EMBL/GenBank/DDBJ databases">
        <authorList>
            <person name="Chiriac C."/>
            <person name="Salcher M."/>
            <person name="Ghai R."/>
            <person name="Kavagutti S V."/>
        </authorList>
    </citation>
    <scope>NUCLEOTIDE SEQUENCE</scope>
</reference>
<proteinExistence type="predicted"/>
<name>A0A6J7DB80_9ZZZZ</name>
<gene>
    <name evidence="1" type="ORF">UFOPK3423_00561</name>
</gene>
<protein>
    <submittedName>
        <fullName evidence="1">Unannotated protein</fullName>
    </submittedName>
</protein>
<dbReference type="AlphaFoldDB" id="A0A6J7DB80"/>
<sequence>MIDSSTAATEPDFLTQAEKDFAVFRGDGTALTEDELVRVMKVGDARFGLDPNTVRAARRLPENDVFVVLGRGIVCVLNVEKRRVGTAAGCTSLESASNGDTPMVGYDGLMDGSTRVTGLFPDGIDGVTIETEAGMTSAPVVNSILSLVTFDRVRSLSWRTADGLQHSLRAPADG</sequence>
<organism evidence="1">
    <name type="scientific">freshwater metagenome</name>
    <dbReference type="NCBI Taxonomy" id="449393"/>
    <lineage>
        <taxon>unclassified sequences</taxon>
        <taxon>metagenomes</taxon>
        <taxon>ecological metagenomes</taxon>
    </lineage>
</organism>